<feature type="transmembrane region" description="Helical" evidence="4">
    <location>
        <begin position="374"/>
        <end position="396"/>
    </location>
</feature>
<evidence type="ECO:0000259" key="5">
    <source>
        <dbReference type="PROSITE" id="PS50850"/>
    </source>
</evidence>
<dbReference type="InterPro" id="IPR011701">
    <property type="entry name" value="MFS"/>
</dbReference>
<feature type="transmembrane region" description="Helical" evidence="4">
    <location>
        <begin position="416"/>
        <end position="434"/>
    </location>
</feature>
<dbReference type="SUPFAM" id="SSF103473">
    <property type="entry name" value="MFS general substrate transporter"/>
    <property type="match status" value="1"/>
</dbReference>
<reference evidence="6 7" key="1">
    <citation type="journal article" date="2015" name="Fungal Genet. Biol.">
        <title>Evolution of novel wood decay mechanisms in Agaricales revealed by the genome sequences of Fistulina hepatica and Cylindrobasidium torrendii.</title>
        <authorList>
            <person name="Floudas D."/>
            <person name="Held B.W."/>
            <person name="Riley R."/>
            <person name="Nagy L.G."/>
            <person name="Koehler G."/>
            <person name="Ransdell A.S."/>
            <person name="Younus H."/>
            <person name="Chow J."/>
            <person name="Chiniquy J."/>
            <person name="Lipzen A."/>
            <person name="Tritt A."/>
            <person name="Sun H."/>
            <person name="Haridas S."/>
            <person name="LaButti K."/>
            <person name="Ohm R.A."/>
            <person name="Kues U."/>
            <person name="Blanchette R.A."/>
            <person name="Grigoriev I.V."/>
            <person name="Minto R.E."/>
            <person name="Hibbett D.S."/>
        </authorList>
    </citation>
    <scope>NUCLEOTIDE SEQUENCE [LARGE SCALE GENOMIC DNA]</scope>
    <source>
        <strain evidence="6 7">ATCC 64428</strain>
    </source>
</reference>
<dbReference type="PANTHER" id="PTHR11360">
    <property type="entry name" value="MONOCARBOXYLATE TRANSPORTER"/>
    <property type="match status" value="1"/>
</dbReference>
<feature type="transmembrane region" description="Helical" evidence="4">
    <location>
        <begin position="339"/>
        <end position="362"/>
    </location>
</feature>
<organism evidence="6 7">
    <name type="scientific">Fistulina hepatica ATCC 64428</name>
    <dbReference type="NCBI Taxonomy" id="1128425"/>
    <lineage>
        <taxon>Eukaryota</taxon>
        <taxon>Fungi</taxon>
        <taxon>Dikarya</taxon>
        <taxon>Basidiomycota</taxon>
        <taxon>Agaricomycotina</taxon>
        <taxon>Agaricomycetes</taxon>
        <taxon>Agaricomycetidae</taxon>
        <taxon>Agaricales</taxon>
        <taxon>Fistulinaceae</taxon>
        <taxon>Fistulina</taxon>
    </lineage>
</organism>
<evidence type="ECO:0000256" key="1">
    <source>
        <dbReference type="ARBA" id="ARBA00004141"/>
    </source>
</evidence>
<evidence type="ECO:0000256" key="4">
    <source>
        <dbReference type="SAM" id="Phobius"/>
    </source>
</evidence>
<dbReference type="GO" id="GO:0022857">
    <property type="term" value="F:transmembrane transporter activity"/>
    <property type="evidence" value="ECO:0007669"/>
    <property type="project" value="InterPro"/>
</dbReference>
<feature type="transmembrane region" description="Helical" evidence="4">
    <location>
        <begin position="282"/>
        <end position="300"/>
    </location>
</feature>
<dbReference type="Proteomes" id="UP000054144">
    <property type="component" value="Unassembled WGS sequence"/>
</dbReference>
<dbReference type="PROSITE" id="PS50850">
    <property type="entry name" value="MFS"/>
    <property type="match status" value="1"/>
</dbReference>
<comment type="subcellular location">
    <subcellularLocation>
        <location evidence="1">Membrane</location>
        <topology evidence="1">Multi-pass membrane protein</topology>
    </subcellularLocation>
</comment>
<dbReference type="OrthoDB" id="6509908at2759"/>
<comment type="similarity">
    <text evidence="2">Belongs to the major facilitator superfamily. Monocarboxylate porter (TC 2.A.1.13) family.</text>
</comment>
<keyword evidence="4" id="KW-0812">Transmembrane</keyword>
<dbReference type="EMBL" id="KN881643">
    <property type="protein sequence ID" value="KIY52448.1"/>
    <property type="molecule type" value="Genomic_DNA"/>
</dbReference>
<feature type="transmembrane region" description="Helical" evidence="4">
    <location>
        <begin position="89"/>
        <end position="109"/>
    </location>
</feature>
<feature type="domain" description="Major facilitator superfamily (MFS) profile" evidence="5">
    <location>
        <begin position="48"/>
        <end position="439"/>
    </location>
</feature>
<evidence type="ECO:0000256" key="3">
    <source>
        <dbReference type="SAM" id="MobiDB-lite"/>
    </source>
</evidence>
<dbReference type="Gene3D" id="1.20.1250.20">
    <property type="entry name" value="MFS general substrate transporter like domains"/>
    <property type="match status" value="2"/>
</dbReference>
<sequence length="446" mass="47432">MPDCSADEPPRPSLSPANSSTDHSSESTSTIAVSPSRLRSASPDGGVRAYLCVLGAFLALFSTFGQLNSFGVFQVWYGAHELQYLRPSAISWIGSLQLWLFFASVSRLYDKYGPRSLLITGTLLCAVSTVGTSLCTEYYQFIICQGILFGLGVGLLFYPSLASVATHFHRYRATALGLASAGSSVGGVVYPIMYQRLFEAVGFGWGVRISCLISTVCCGIALLTVSCHEFKEKDPGPCVDCSSVRDMRFILLAGGSCFVSLGIYIPNFYISEYALTASISPAMTFYVLSVLNAGGIFGRIAPASLSDAVGRFNLIVPAALLSGVACLVFWLFAKTLVPIMLFAAVYGFLSGAFIALITPCVAQISELRVIGTRIGMLYTIVSVPSLVGEPIAGALLAHAQQHAASVAPTTTVYTSMIIYSGATLVAGSLLIFCAKLQTDRRILACI</sequence>
<dbReference type="AlphaFoldDB" id="A0A0D7ANU6"/>
<evidence type="ECO:0000313" key="7">
    <source>
        <dbReference type="Proteomes" id="UP000054144"/>
    </source>
</evidence>
<feature type="region of interest" description="Disordered" evidence="3">
    <location>
        <begin position="1"/>
        <end position="41"/>
    </location>
</feature>
<gene>
    <name evidence="6" type="ORF">FISHEDRAFT_35235</name>
</gene>
<accession>A0A0D7ANU6</accession>
<dbReference type="Pfam" id="PF07690">
    <property type="entry name" value="MFS_1"/>
    <property type="match status" value="1"/>
</dbReference>
<keyword evidence="7" id="KW-1185">Reference proteome</keyword>
<feature type="transmembrane region" description="Helical" evidence="4">
    <location>
        <begin position="312"/>
        <end position="333"/>
    </location>
</feature>
<proteinExistence type="inferred from homology"/>
<protein>
    <submittedName>
        <fullName evidence="6">MFS general substrate transporter</fullName>
    </submittedName>
</protein>
<dbReference type="GO" id="GO:0016020">
    <property type="term" value="C:membrane"/>
    <property type="evidence" value="ECO:0007669"/>
    <property type="project" value="UniProtKB-SubCell"/>
</dbReference>
<keyword evidence="4" id="KW-0472">Membrane</keyword>
<keyword evidence="4" id="KW-1133">Transmembrane helix</keyword>
<name>A0A0D7ANU6_9AGAR</name>
<dbReference type="PANTHER" id="PTHR11360:SF177">
    <property type="entry name" value="RIBOFLAVIN TRANSPORTER MCH5"/>
    <property type="match status" value="1"/>
</dbReference>
<feature type="compositionally biased region" description="Low complexity" evidence="3">
    <location>
        <begin position="19"/>
        <end position="30"/>
    </location>
</feature>
<dbReference type="InterPro" id="IPR036259">
    <property type="entry name" value="MFS_trans_sf"/>
</dbReference>
<feature type="transmembrane region" description="Helical" evidence="4">
    <location>
        <begin position="116"/>
        <end position="134"/>
    </location>
</feature>
<dbReference type="InterPro" id="IPR050327">
    <property type="entry name" value="Proton-linked_MCT"/>
</dbReference>
<evidence type="ECO:0000256" key="2">
    <source>
        <dbReference type="ARBA" id="ARBA00006727"/>
    </source>
</evidence>
<evidence type="ECO:0000313" key="6">
    <source>
        <dbReference type="EMBL" id="KIY52448.1"/>
    </source>
</evidence>
<dbReference type="InterPro" id="IPR020846">
    <property type="entry name" value="MFS_dom"/>
</dbReference>
<dbReference type="CDD" id="cd17352">
    <property type="entry name" value="MFS_MCT_SLC16"/>
    <property type="match status" value="1"/>
</dbReference>
<feature type="transmembrane region" description="Helical" evidence="4">
    <location>
        <begin position="173"/>
        <end position="193"/>
    </location>
</feature>
<feature type="transmembrane region" description="Helical" evidence="4">
    <location>
        <begin position="205"/>
        <end position="228"/>
    </location>
</feature>
<feature type="transmembrane region" description="Helical" evidence="4">
    <location>
        <begin position="140"/>
        <end position="161"/>
    </location>
</feature>
<feature type="transmembrane region" description="Helical" evidence="4">
    <location>
        <begin position="249"/>
        <end position="270"/>
    </location>
</feature>
<feature type="transmembrane region" description="Helical" evidence="4">
    <location>
        <begin position="49"/>
        <end position="77"/>
    </location>
</feature>